<dbReference type="AlphaFoldDB" id="A0A6S7K692"/>
<proteinExistence type="predicted"/>
<sequence>MATSQAPKQWALTKQETITSYETWRQNLQYTLALDHNFAVYLLEDTTWLRKTSTAPLRGFENDGEDVPAASRRTAAQKLTHLELMLGQVANYCPVIVRNTIVKNSTFMRAIWQAIRTHYGFLSTGAHFLDFNNIRLEPDERPEDLYQRLLSFINDNLLTANGNIRHHGEDVSTGEELTPSLENIIVLTWLRLIHADLPTLVKQRYGTELRSQTLASLKPEISQGLDALLDEIHSSNEAKVLRTAFRRSSQQRDN</sequence>
<organism evidence="1 2">
    <name type="scientific">Paramuricea clavata</name>
    <name type="common">Red gorgonian</name>
    <name type="synonym">Violescent sea-whip</name>
    <dbReference type="NCBI Taxonomy" id="317549"/>
    <lineage>
        <taxon>Eukaryota</taxon>
        <taxon>Metazoa</taxon>
        <taxon>Cnidaria</taxon>
        <taxon>Anthozoa</taxon>
        <taxon>Octocorallia</taxon>
        <taxon>Malacalcyonacea</taxon>
        <taxon>Plexauridae</taxon>
        <taxon>Paramuricea</taxon>
    </lineage>
</organism>
<evidence type="ECO:0000313" key="2">
    <source>
        <dbReference type="Proteomes" id="UP001152795"/>
    </source>
</evidence>
<gene>
    <name evidence="1" type="ORF">PACLA_8A088077</name>
</gene>
<keyword evidence="2" id="KW-1185">Reference proteome</keyword>
<reference evidence="1" key="1">
    <citation type="submission" date="2020-04" db="EMBL/GenBank/DDBJ databases">
        <authorList>
            <person name="Alioto T."/>
            <person name="Alioto T."/>
            <person name="Gomez Garrido J."/>
        </authorList>
    </citation>
    <scope>NUCLEOTIDE SEQUENCE</scope>
    <source>
        <strain evidence="1">A484AB</strain>
    </source>
</reference>
<dbReference type="EMBL" id="CACRXK020027704">
    <property type="protein sequence ID" value="CAB4041056.1"/>
    <property type="molecule type" value="Genomic_DNA"/>
</dbReference>
<accession>A0A6S7K692</accession>
<protein>
    <submittedName>
        <fullName evidence="1">Retrovirus-related Pol poly from transposon opus</fullName>
    </submittedName>
</protein>
<dbReference type="OrthoDB" id="5982034at2759"/>
<feature type="non-terminal residue" evidence="1">
    <location>
        <position position="254"/>
    </location>
</feature>
<evidence type="ECO:0000313" key="1">
    <source>
        <dbReference type="EMBL" id="CAB4041056.1"/>
    </source>
</evidence>
<name>A0A6S7K692_PARCT</name>
<dbReference type="Proteomes" id="UP001152795">
    <property type="component" value="Unassembled WGS sequence"/>
</dbReference>
<comment type="caution">
    <text evidence="1">The sequence shown here is derived from an EMBL/GenBank/DDBJ whole genome shotgun (WGS) entry which is preliminary data.</text>
</comment>